<evidence type="ECO:0000256" key="2">
    <source>
        <dbReference type="ARBA" id="ARBA00022801"/>
    </source>
</evidence>
<dbReference type="GO" id="GO:0046872">
    <property type="term" value="F:metal ion binding"/>
    <property type="evidence" value="ECO:0007669"/>
    <property type="project" value="UniProtKB-KW"/>
</dbReference>
<evidence type="ECO:0000313" key="7">
    <source>
        <dbReference type="EMBL" id="PXV63323.1"/>
    </source>
</evidence>
<dbReference type="PROSITE" id="PS51257">
    <property type="entry name" value="PROKAR_LIPOPROTEIN"/>
    <property type="match status" value="1"/>
</dbReference>
<dbReference type="RefSeq" id="WP_110310967.1">
    <property type="nucleotide sequence ID" value="NZ_QICL01000014.1"/>
</dbReference>
<dbReference type="PANTHER" id="PTHR42988">
    <property type="entry name" value="PHOSPHOHYDROLASE"/>
    <property type="match status" value="1"/>
</dbReference>
<keyword evidence="8" id="KW-1185">Reference proteome</keyword>
<feature type="chain" id="PRO_5016069217" evidence="5">
    <location>
        <begin position="22"/>
        <end position="420"/>
    </location>
</feature>
<keyword evidence="2" id="KW-0378">Hydrolase</keyword>
<evidence type="ECO:0000256" key="3">
    <source>
        <dbReference type="ARBA" id="ARBA00023004"/>
    </source>
</evidence>
<keyword evidence="3" id="KW-0408">Iron</keyword>
<keyword evidence="5" id="KW-0732">Signal</keyword>
<dbReference type="PANTHER" id="PTHR42988:SF2">
    <property type="entry name" value="CYCLIC NUCLEOTIDE PHOSPHODIESTERASE CBUA0032-RELATED"/>
    <property type="match status" value="1"/>
</dbReference>
<evidence type="ECO:0000256" key="1">
    <source>
        <dbReference type="ARBA" id="ARBA00022723"/>
    </source>
</evidence>
<sequence length="420" mass="47382">MRYHIIFSIILFFGWSFTSCAQDPQSLKIGVISDPHYLSEQLMDNGSAIKNAVNSGGKAILDVPQILDQVLADYLKSDIEILLIPGDMTKDGEKQSHIDFVKKLQPLIDKGVRVFVVPGNHDVNVPNPVRYEGDKTYPVESVTPMEFRHIYSDCGYNRALKRDTASLSYVAQLSNDIWLLAIDGCRYKEYTTSTISSGQISPATERWIIEVMNEAKQKNIQVVSMMHHGLVEHIMFQATFFKDYVINDWQRLSPLFADLGMKAIFTGHFHANDITEYRSPAGNKIYDIETGSLCAYPFPYRFIELNKKGMKISTKNITSIPDNSKLAEQNKTIMQERGRAIAIGKIRSIGLQLPDTTLSLMADMIGKIFVMHLAGDEVVDEDLRKTIKQLSKELDSSVPVPADNIELDFYPADNNVEIIF</sequence>
<evidence type="ECO:0000256" key="5">
    <source>
        <dbReference type="SAM" id="SignalP"/>
    </source>
</evidence>
<name>A0A2V3PMS3_9BACT</name>
<dbReference type="Proteomes" id="UP000247973">
    <property type="component" value="Unassembled WGS sequence"/>
</dbReference>
<comment type="caution">
    <text evidence="7">The sequence shown here is derived from an EMBL/GenBank/DDBJ whole genome shotgun (WGS) entry which is preliminary data.</text>
</comment>
<dbReference type="InterPro" id="IPR050884">
    <property type="entry name" value="CNP_phosphodiesterase-III"/>
</dbReference>
<evidence type="ECO:0000256" key="4">
    <source>
        <dbReference type="ARBA" id="ARBA00025742"/>
    </source>
</evidence>
<dbReference type="SUPFAM" id="SSF56300">
    <property type="entry name" value="Metallo-dependent phosphatases"/>
    <property type="match status" value="1"/>
</dbReference>
<reference evidence="7 8" key="1">
    <citation type="submission" date="2018-03" db="EMBL/GenBank/DDBJ databases">
        <title>Genomic Encyclopedia of Archaeal and Bacterial Type Strains, Phase II (KMG-II): from individual species to whole genera.</title>
        <authorList>
            <person name="Goeker M."/>
        </authorList>
    </citation>
    <scope>NUCLEOTIDE SEQUENCE [LARGE SCALE GENOMIC DNA]</scope>
    <source>
        <strain evidence="7 8">DSM 100214</strain>
    </source>
</reference>
<evidence type="ECO:0000259" key="6">
    <source>
        <dbReference type="Pfam" id="PF00149"/>
    </source>
</evidence>
<protein>
    <submittedName>
        <fullName evidence="7">Calcineurin-like phosphoesterase family protein</fullName>
    </submittedName>
</protein>
<dbReference type="EMBL" id="QICL01000014">
    <property type="protein sequence ID" value="PXV63323.1"/>
    <property type="molecule type" value="Genomic_DNA"/>
</dbReference>
<dbReference type="AlphaFoldDB" id="A0A2V3PMS3"/>
<keyword evidence="1" id="KW-0479">Metal-binding</keyword>
<organism evidence="7 8">
    <name type="scientific">Dysgonomonas alginatilytica</name>
    <dbReference type="NCBI Taxonomy" id="1605892"/>
    <lineage>
        <taxon>Bacteria</taxon>
        <taxon>Pseudomonadati</taxon>
        <taxon>Bacteroidota</taxon>
        <taxon>Bacteroidia</taxon>
        <taxon>Bacteroidales</taxon>
        <taxon>Dysgonomonadaceae</taxon>
        <taxon>Dysgonomonas</taxon>
    </lineage>
</organism>
<proteinExistence type="inferred from homology"/>
<evidence type="ECO:0000313" key="8">
    <source>
        <dbReference type="Proteomes" id="UP000247973"/>
    </source>
</evidence>
<accession>A0A2V3PMS3</accession>
<dbReference type="Pfam" id="PF00149">
    <property type="entry name" value="Metallophos"/>
    <property type="match status" value="1"/>
</dbReference>
<dbReference type="Gene3D" id="3.60.21.10">
    <property type="match status" value="1"/>
</dbReference>
<feature type="signal peptide" evidence="5">
    <location>
        <begin position="1"/>
        <end position="21"/>
    </location>
</feature>
<dbReference type="InterPro" id="IPR029052">
    <property type="entry name" value="Metallo-depent_PP-like"/>
</dbReference>
<dbReference type="GO" id="GO:0016787">
    <property type="term" value="F:hydrolase activity"/>
    <property type="evidence" value="ECO:0007669"/>
    <property type="project" value="UniProtKB-KW"/>
</dbReference>
<dbReference type="OrthoDB" id="5695107at2"/>
<gene>
    <name evidence="7" type="ORF">CLV62_11440</name>
</gene>
<comment type="similarity">
    <text evidence="4">Belongs to the cyclic nucleotide phosphodiesterase class-III family.</text>
</comment>
<feature type="domain" description="Calcineurin-like phosphoesterase" evidence="6">
    <location>
        <begin position="27"/>
        <end position="271"/>
    </location>
</feature>
<dbReference type="InterPro" id="IPR004843">
    <property type="entry name" value="Calcineurin-like_PHP"/>
</dbReference>